<feature type="domain" description="Retrotransposon Copia-like N-terminal" evidence="2">
    <location>
        <begin position="4"/>
        <end position="28"/>
    </location>
</feature>
<gene>
    <name evidence="3" type="ORF">Tco_1005291</name>
</gene>
<comment type="caution">
    <text evidence="3">The sequence shown here is derived from an EMBL/GenBank/DDBJ whole genome shotgun (WGS) entry which is preliminary data.</text>
</comment>
<dbReference type="PANTHER" id="PTHR37610:SF40">
    <property type="entry name" value="OS01G0909600 PROTEIN"/>
    <property type="match status" value="1"/>
</dbReference>
<organism evidence="3 4">
    <name type="scientific">Tanacetum coccineum</name>
    <dbReference type="NCBI Taxonomy" id="301880"/>
    <lineage>
        <taxon>Eukaryota</taxon>
        <taxon>Viridiplantae</taxon>
        <taxon>Streptophyta</taxon>
        <taxon>Embryophyta</taxon>
        <taxon>Tracheophyta</taxon>
        <taxon>Spermatophyta</taxon>
        <taxon>Magnoliopsida</taxon>
        <taxon>eudicotyledons</taxon>
        <taxon>Gunneridae</taxon>
        <taxon>Pentapetalae</taxon>
        <taxon>asterids</taxon>
        <taxon>campanulids</taxon>
        <taxon>Asterales</taxon>
        <taxon>Asteraceae</taxon>
        <taxon>Asteroideae</taxon>
        <taxon>Anthemideae</taxon>
        <taxon>Anthemidinae</taxon>
        <taxon>Tanacetum</taxon>
    </lineage>
</organism>
<protein>
    <submittedName>
        <fullName evidence="3">Retrovirus-related pol polyprotein from transposon TNT 1-94</fullName>
    </submittedName>
</protein>
<evidence type="ECO:0000313" key="3">
    <source>
        <dbReference type="EMBL" id="GJT61758.1"/>
    </source>
</evidence>
<feature type="region of interest" description="Disordered" evidence="1">
    <location>
        <begin position="145"/>
        <end position="168"/>
    </location>
</feature>
<dbReference type="InterPro" id="IPR029472">
    <property type="entry name" value="Copia-like_N"/>
</dbReference>
<evidence type="ECO:0000313" key="4">
    <source>
        <dbReference type="Proteomes" id="UP001151760"/>
    </source>
</evidence>
<name>A0ABQ5FFQ3_9ASTR</name>
<accession>A0ABQ5FFQ3</accession>
<dbReference type="Pfam" id="PF14244">
    <property type="entry name" value="Retrotran_gag_3"/>
    <property type="match status" value="1"/>
</dbReference>
<keyword evidence="4" id="KW-1185">Reference proteome</keyword>
<sequence>MSSRWNRNVRMALGAKLKLGFIDGSCPKHGAEDANFQRWIRCDYMEIAERYRQNNGPLIYLLGWELRKITQGNLTISSLFNKLKKCWDELQNINGLPTCDYGRMTGCTCDVLVNKAYYIVQQIEKQKQVTNYSFEPTAFFVNLNNKGGNTGRKDNRGSRNDGKKAKKQGRIAANVSLRFNDHFSADTPFDMGYKNEIGTNSGGGVD</sequence>
<proteinExistence type="predicted"/>
<dbReference type="PANTHER" id="PTHR37610">
    <property type="entry name" value="CCHC-TYPE DOMAIN-CONTAINING PROTEIN"/>
    <property type="match status" value="1"/>
</dbReference>
<evidence type="ECO:0000256" key="1">
    <source>
        <dbReference type="SAM" id="MobiDB-lite"/>
    </source>
</evidence>
<dbReference type="EMBL" id="BQNB010017316">
    <property type="protein sequence ID" value="GJT61758.1"/>
    <property type="molecule type" value="Genomic_DNA"/>
</dbReference>
<dbReference type="Proteomes" id="UP001151760">
    <property type="component" value="Unassembled WGS sequence"/>
</dbReference>
<reference evidence="3" key="1">
    <citation type="journal article" date="2022" name="Int. J. Mol. Sci.">
        <title>Draft Genome of Tanacetum Coccineum: Genomic Comparison of Closely Related Tanacetum-Family Plants.</title>
        <authorList>
            <person name="Yamashiro T."/>
            <person name="Shiraishi A."/>
            <person name="Nakayama K."/>
            <person name="Satake H."/>
        </authorList>
    </citation>
    <scope>NUCLEOTIDE SEQUENCE</scope>
</reference>
<reference evidence="3" key="2">
    <citation type="submission" date="2022-01" db="EMBL/GenBank/DDBJ databases">
        <authorList>
            <person name="Yamashiro T."/>
            <person name="Shiraishi A."/>
            <person name="Satake H."/>
            <person name="Nakayama K."/>
        </authorList>
    </citation>
    <scope>NUCLEOTIDE SEQUENCE</scope>
</reference>
<feature type="compositionally biased region" description="Basic and acidic residues" evidence="1">
    <location>
        <begin position="151"/>
        <end position="163"/>
    </location>
</feature>
<evidence type="ECO:0000259" key="2">
    <source>
        <dbReference type="Pfam" id="PF14244"/>
    </source>
</evidence>